<dbReference type="Gene3D" id="1.20.1250.20">
    <property type="entry name" value="MFS general substrate transporter like domains"/>
    <property type="match status" value="2"/>
</dbReference>
<feature type="transmembrane region" description="Helical" evidence="7">
    <location>
        <begin position="99"/>
        <end position="120"/>
    </location>
</feature>
<evidence type="ECO:0000256" key="6">
    <source>
        <dbReference type="SAM" id="MobiDB-lite"/>
    </source>
</evidence>
<feature type="region of interest" description="Disordered" evidence="6">
    <location>
        <begin position="21"/>
        <end position="40"/>
    </location>
</feature>
<feature type="domain" description="Major facilitator superfamily (MFS) profile" evidence="8">
    <location>
        <begin position="61"/>
        <end position="468"/>
    </location>
</feature>
<dbReference type="Pfam" id="PF07690">
    <property type="entry name" value="MFS_1"/>
    <property type="match status" value="1"/>
</dbReference>
<dbReference type="Proteomes" id="UP001209540">
    <property type="component" value="Unassembled WGS sequence"/>
</dbReference>
<feature type="transmembrane region" description="Helical" evidence="7">
    <location>
        <begin position="150"/>
        <end position="171"/>
    </location>
</feature>
<dbReference type="AlphaFoldDB" id="A0AAD5JZC8"/>
<evidence type="ECO:0000256" key="4">
    <source>
        <dbReference type="ARBA" id="ARBA00022989"/>
    </source>
</evidence>
<dbReference type="SUPFAM" id="SSF103473">
    <property type="entry name" value="MFS general substrate transporter"/>
    <property type="match status" value="1"/>
</dbReference>
<dbReference type="InterPro" id="IPR036259">
    <property type="entry name" value="MFS_trans_sf"/>
</dbReference>
<feature type="transmembrane region" description="Helical" evidence="7">
    <location>
        <begin position="127"/>
        <end position="144"/>
    </location>
</feature>
<comment type="caution">
    <text evidence="9">The sequence shown here is derived from an EMBL/GenBank/DDBJ whole genome shotgun (WGS) entry which is preliminary data.</text>
</comment>
<dbReference type="PANTHER" id="PTHR43791">
    <property type="entry name" value="PERMEASE-RELATED"/>
    <property type="match status" value="1"/>
</dbReference>
<dbReference type="GO" id="GO:0022857">
    <property type="term" value="F:transmembrane transporter activity"/>
    <property type="evidence" value="ECO:0007669"/>
    <property type="project" value="InterPro"/>
</dbReference>
<evidence type="ECO:0000256" key="1">
    <source>
        <dbReference type="ARBA" id="ARBA00004141"/>
    </source>
</evidence>
<feature type="transmembrane region" description="Helical" evidence="7">
    <location>
        <begin position="352"/>
        <end position="371"/>
    </location>
</feature>
<name>A0AAD5JZC8_9FUNG</name>
<feature type="transmembrane region" description="Helical" evidence="7">
    <location>
        <begin position="377"/>
        <end position="399"/>
    </location>
</feature>
<reference evidence="9" key="1">
    <citation type="journal article" date="2022" name="IScience">
        <title>Evolution of zygomycete secretomes and the origins of terrestrial fungal ecologies.</title>
        <authorList>
            <person name="Chang Y."/>
            <person name="Wang Y."/>
            <person name="Mondo S."/>
            <person name="Ahrendt S."/>
            <person name="Andreopoulos W."/>
            <person name="Barry K."/>
            <person name="Beard J."/>
            <person name="Benny G.L."/>
            <person name="Blankenship S."/>
            <person name="Bonito G."/>
            <person name="Cuomo C."/>
            <person name="Desiro A."/>
            <person name="Gervers K.A."/>
            <person name="Hundley H."/>
            <person name="Kuo A."/>
            <person name="LaButti K."/>
            <person name="Lang B.F."/>
            <person name="Lipzen A."/>
            <person name="O'Donnell K."/>
            <person name="Pangilinan J."/>
            <person name="Reynolds N."/>
            <person name="Sandor L."/>
            <person name="Smith M.E."/>
            <person name="Tsang A."/>
            <person name="Grigoriev I.V."/>
            <person name="Stajich J.E."/>
            <person name="Spatafora J.W."/>
        </authorList>
    </citation>
    <scope>NUCLEOTIDE SEQUENCE</scope>
    <source>
        <strain evidence="9">RSA 2281</strain>
    </source>
</reference>
<dbReference type="FunFam" id="1.20.1250.20:FF:000018">
    <property type="entry name" value="MFS transporter permease"/>
    <property type="match status" value="1"/>
</dbReference>
<feature type="transmembrane region" description="Helical" evidence="7">
    <location>
        <begin position="411"/>
        <end position="431"/>
    </location>
</feature>
<feature type="transmembrane region" description="Helical" evidence="7">
    <location>
        <begin position="183"/>
        <end position="203"/>
    </location>
</feature>
<evidence type="ECO:0000256" key="7">
    <source>
        <dbReference type="SAM" id="Phobius"/>
    </source>
</evidence>
<gene>
    <name evidence="9" type="ORF">BDA99DRAFT_537496</name>
</gene>
<proteinExistence type="predicted"/>
<keyword evidence="3 7" id="KW-0812">Transmembrane</keyword>
<dbReference type="GO" id="GO:0016020">
    <property type="term" value="C:membrane"/>
    <property type="evidence" value="ECO:0007669"/>
    <property type="project" value="UniProtKB-SubCell"/>
</dbReference>
<dbReference type="PANTHER" id="PTHR43791:SF36">
    <property type="entry name" value="TRANSPORTER, PUTATIVE (AFU_ORTHOLOGUE AFUA_6G08340)-RELATED"/>
    <property type="match status" value="1"/>
</dbReference>
<keyword evidence="4 7" id="KW-1133">Transmembrane helix</keyword>
<organism evidence="9 10">
    <name type="scientific">Phascolomyces articulosus</name>
    <dbReference type="NCBI Taxonomy" id="60185"/>
    <lineage>
        <taxon>Eukaryota</taxon>
        <taxon>Fungi</taxon>
        <taxon>Fungi incertae sedis</taxon>
        <taxon>Mucoromycota</taxon>
        <taxon>Mucoromycotina</taxon>
        <taxon>Mucoromycetes</taxon>
        <taxon>Mucorales</taxon>
        <taxon>Lichtheimiaceae</taxon>
        <taxon>Phascolomyces</taxon>
    </lineage>
</organism>
<accession>A0AAD5JZC8</accession>
<keyword evidence="5 7" id="KW-0472">Membrane</keyword>
<dbReference type="PROSITE" id="PS50850">
    <property type="entry name" value="MFS"/>
    <property type="match status" value="1"/>
</dbReference>
<evidence type="ECO:0000256" key="2">
    <source>
        <dbReference type="ARBA" id="ARBA00022448"/>
    </source>
</evidence>
<keyword evidence="2" id="KW-0813">Transport</keyword>
<comment type="subcellular location">
    <subcellularLocation>
        <location evidence="1">Membrane</location>
        <topology evidence="1">Multi-pass membrane protein</topology>
    </subcellularLocation>
</comment>
<evidence type="ECO:0000313" key="10">
    <source>
        <dbReference type="Proteomes" id="UP001209540"/>
    </source>
</evidence>
<evidence type="ECO:0000256" key="5">
    <source>
        <dbReference type="ARBA" id="ARBA00023136"/>
    </source>
</evidence>
<dbReference type="EMBL" id="JAIXMP010000014">
    <property type="protein sequence ID" value="KAI9262150.1"/>
    <property type="molecule type" value="Genomic_DNA"/>
</dbReference>
<dbReference type="InterPro" id="IPR020846">
    <property type="entry name" value="MFS_dom"/>
</dbReference>
<dbReference type="InterPro" id="IPR011701">
    <property type="entry name" value="MFS"/>
</dbReference>
<dbReference type="FunFam" id="1.20.1250.20:FF:000013">
    <property type="entry name" value="MFS general substrate transporter"/>
    <property type="match status" value="1"/>
</dbReference>
<feature type="transmembrane region" description="Helical" evidence="7">
    <location>
        <begin position="286"/>
        <end position="306"/>
    </location>
</feature>
<keyword evidence="10" id="KW-1185">Reference proteome</keyword>
<evidence type="ECO:0000313" key="9">
    <source>
        <dbReference type="EMBL" id="KAI9262150.1"/>
    </source>
</evidence>
<evidence type="ECO:0000259" key="8">
    <source>
        <dbReference type="PROSITE" id="PS50850"/>
    </source>
</evidence>
<protein>
    <submittedName>
        <fullName evidence="9">Major facilitator superfamily domain-containing protein</fullName>
    </submittedName>
</protein>
<sequence length="499" mass="56262">MNKPDSISASDFDKKIAATSTAHIYDEPESGLSSSDGKSEEFIEPDEKELRRLIWKLDLRIIPYVCILYLCSYLDRVNIGHAKIAGIMEEIDITDSQYNWSLSIFFIGYVIFEVPANLMLKWIGPRRWITTIMVVWGVILAAMAECKNGKTLMVARFFLGVAEGVLYYLSIWYTRKQTAIRVAFFYASNTLAGAFGGLLAYGIMHMDGIRGISGWQWIFIIEAIPTLFFAFITWFWLPDYPETAKFLNERERAIIIEQNKRDAGPATETHFSWSQVYSTFLDWKTFAYSFMYIIAAIPVYTLSLFMPSIVNGMGYQALTAQAMTCPPYIIAFFMCIINSYSAGRRNERGGHMALQATIAIVGYILLIVLRNHPSEHLYAGAVIATAGTFGMMPAFVSWFGNNFGGHTRRNVAIATIASVGNCGGIISGQVYRQDDAPHYIRGHTINLACVAFCIVSPLVMKWVLHRINNKRANMSPEEYQAASQGKELGEKHPDFRYIT</sequence>
<reference evidence="9" key="2">
    <citation type="submission" date="2023-02" db="EMBL/GenBank/DDBJ databases">
        <authorList>
            <consortium name="DOE Joint Genome Institute"/>
            <person name="Mondo S.J."/>
            <person name="Chang Y."/>
            <person name="Wang Y."/>
            <person name="Ahrendt S."/>
            <person name="Andreopoulos W."/>
            <person name="Barry K."/>
            <person name="Beard J."/>
            <person name="Benny G.L."/>
            <person name="Blankenship S."/>
            <person name="Bonito G."/>
            <person name="Cuomo C."/>
            <person name="Desiro A."/>
            <person name="Gervers K.A."/>
            <person name="Hundley H."/>
            <person name="Kuo A."/>
            <person name="LaButti K."/>
            <person name="Lang B.F."/>
            <person name="Lipzen A."/>
            <person name="O'Donnell K."/>
            <person name="Pangilinan J."/>
            <person name="Reynolds N."/>
            <person name="Sandor L."/>
            <person name="Smith M.W."/>
            <person name="Tsang A."/>
            <person name="Grigoriev I.V."/>
            <person name="Stajich J.E."/>
            <person name="Spatafora J.W."/>
        </authorList>
    </citation>
    <scope>NUCLEOTIDE SEQUENCE</scope>
    <source>
        <strain evidence="9">RSA 2281</strain>
    </source>
</reference>
<feature type="transmembrane region" description="Helical" evidence="7">
    <location>
        <begin position="318"/>
        <end position="340"/>
    </location>
</feature>
<evidence type="ECO:0000256" key="3">
    <source>
        <dbReference type="ARBA" id="ARBA00022692"/>
    </source>
</evidence>
<feature type="transmembrane region" description="Helical" evidence="7">
    <location>
        <begin position="215"/>
        <end position="237"/>
    </location>
</feature>
<feature type="transmembrane region" description="Helical" evidence="7">
    <location>
        <begin position="443"/>
        <end position="464"/>
    </location>
</feature>